<protein>
    <submittedName>
        <fullName evidence="1">Uncharacterized protein</fullName>
    </submittedName>
</protein>
<reference evidence="1 2" key="1">
    <citation type="submission" date="2016-05" db="EMBL/GenBank/DDBJ databases">
        <title>Genome sequencing reveals origins of a unique bacterial endosymbiosis in the earliest lineages of terrestrial Fungi.</title>
        <authorList>
            <consortium name="DOE Joint Genome Institute"/>
            <person name="Uehling J."/>
            <person name="Gryganskyi A."/>
            <person name="Hameed K."/>
            <person name="Tschaplinski T."/>
            <person name="Misztal P."/>
            <person name="Wu S."/>
            <person name="Desiro A."/>
            <person name="Vande Pol N."/>
            <person name="Du Z.-Y."/>
            <person name="Zienkiewicz A."/>
            <person name="Zienkiewicz K."/>
            <person name="Morin E."/>
            <person name="Tisserant E."/>
            <person name="Splivallo R."/>
            <person name="Hainaut M."/>
            <person name="Henrissat B."/>
            <person name="Ohm R."/>
            <person name="Kuo A."/>
            <person name="Yan J."/>
            <person name="Lipzen A."/>
            <person name="Nolan M."/>
            <person name="Labutti K."/>
            <person name="Barry K."/>
            <person name="Goldstein A."/>
            <person name="Labbe J."/>
            <person name="Schadt C."/>
            <person name="Tuskan G."/>
            <person name="Grigoriev I."/>
            <person name="Martin F."/>
            <person name="Vilgalys R."/>
            <person name="Bonito G."/>
        </authorList>
    </citation>
    <scope>NUCLEOTIDE SEQUENCE [LARGE SCALE GENOMIC DNA]</scope>
    <source>
        <strain evidence="1 2">AG-77</strain>
    </source>
</reference>
<keyword evidence="2" id="KW-1185">Reference proteome</keyword>
<name>A0A197JWC2_9FUNG</name>
<gene>
    <name evidence="1" type="ORF">K457DRAFT_506138</name>
</gene>
<proteinExistence type="predicted"/>
<sequence length="79" mass="9125">MKLHSHSQKAMMVHKQALFFLYSALFCLLPSFFRPFLFLLFFSQSIPYSITIRPSSSSIHFRAAPVLNILYSPCHTNPC</sequence>
<dbReference type="EMBL" id="KV442040">
    <property type="protein sequence ID" value="OAQ29602.1"/>
    <property type="molecule type" value="Genomic_DNA"/>
</dbReference>
<dbReference type="AlphaFoldDB" id="A0A197JWC2"/>
<evidence type="ECO:0000313" key="2">
    <source>
        <dbReference type="Proteomes" id="UP000078512"/>
    </source>
</evidence>
<evidence type="ECO:0000313" key="1">
    <source>
        <dbReference type="EMBL" id="OAQ29602.1"/>
    </source>
</evidence>
<organism evidence="1 2">
    <name type="scientific">Linnemannia elongata AG-77</name>
    <dbReference type="NCBI Taxonomy" id="1314771"/>
    <lineage>
        <taxon>Eukaryota</taxon>
        <taxon>Fungi</taxon>
        <taxon>Fungi incertae sedis</taxon>
        <taxon>Mucoromycota</taxon>
        <taxon>Mortierellomycotina</taxon>
        <taxon>Mortierellomycetes</taxon>
        <taxon>Mortierellales</taxon>
        <taxon>Mortierellaceae</taxon>
        <taxon>Linnemannia</taxon>
    </lineage>
</organism>
<accession>A0A197JWC2</accession>
<dbReference type="Proteomes" id="UP000078512">
    <property type="component" value="Unassembled WGS sequence"/>
</dbReference>